<reference evidence="4 5" key="1">
    <citation type="submission" date="2019-11" db="EMBL/GenBank/DDBJ databases">
        <authorList>
            <person name="Zheng R.K."/>
            <person name="Sun C.M."/>
        </authorList>
    </citation>
    <scope>NUCLEOTIDE SEQUENCE [LARGE SCALE GENOMIC DNA]</scope>
    <source>
        <strain evidence="4 5">SRB007</strain>
    </source>
</reference>
<dbReference type="RefSeq" id="WP_158946380.1">
    <property type="nucleotide sequence ID" value="NZ_CP046400.1"/>
</dbReference>
<organism evidence="4 5">
    <name type="scientific">Pseudodesulfovibrio cashew</name>
    <dbReference type="NCBI Taxonomy" id="2678688"/>
    <lineage>
        <taxon>Bacteria</taxon>
        <taxon>Pseudomonadati</taxon>
        <taxon>Thermodesulfobacteriota</taxon>
        <taxon>Desulfovibrionia</taxon>
        <taxon>Desulfovibrionales</taxon>
        <taxon>Desulfovibrionaceae</taxon>
    </lineage>
</organism>
<accession>A0A6I6J975</accession>
<gene>
    <name evidence="4" type="ORF">GM415_03130</name>
</gene>
<evidence type="ECO:0000313" key="4">
    <source>
        <dbReference type="EMBL" id="QGY39155.1"/>
    </source>
</evidence>
<feature type="domain" description="Calcineurin-like phosphoesterase" evidence="3">
    <location>
        <begin position="52"/>
        <end position="212"/>
    </location>
</feature>
<dbReference type="GO" id="GO:0016020">
    <property type="term" value="C:membrane"/>
    <property type="evidence" value="ECO:0007669"/>
    <property type="project" value="GOC"/>
</dbReference>
<protein>
    <submittedName>
        <fullName evidence="4">Metallophosphoesterase</fullName>
    </submittedName>
</protein>
<dbReference type="AlphaFoldDB" id="A0A6I6J975"/>
<dbReference type="PANTHER" id="PTHR31302:SF31">
    <property type="entry name" value="PHOSPHODIESTERASE YAEI"/>
    <property type="match status" value="1"/>
</dbReference>
<evidence type="ECO:0000313" key="5">
    <source>
        <dbReference type="Proteomes" id="UP000428328"/>
    </source>
</evidence>
<keyword evidence="5" id="KW-1185">Reference proteome</keyword>
<sequence length="276" mass="30785">MSSGPITRRKFLAMVACAAVVPYAMLNRTEELTVTRQTIAVHTLPTLFSGFTICHLSDLHSREYGAGNRELLRIIDEHKPDLIAMTGDMIDKRRCDESVCLHLCREAARIAPAKFVTGNHEMTNFHQMIQHRLRDTGVDFLDNRNTILQRGGDKVYLAGAGEYNYYGKQSIKFSMNGIPEDACSIVLSHHPEIMEEFSNRKANLILSGHTHGGQIRLPFAGAVIAPDQWVFPRYTDGLYRKGGTAMYVSRGLGNSIIPLRLNCPPEIAFLTLEPAA</sequence>
<dbReference type="GO" id="GO:0046872">
    <property type="term" value="F:metal ion binding"/>
    <property type="evidence" value="ECO:0007669"/>
    <property type="project" value="UniProtKB-KW"/>
</dbReference>
<dbReference type="GO" id="GO:0008758">
    <property type="term" value="F:UDP-2,3-diacylglucosamine hydrolase activity"/>
    <property type="evidence" value="ECO:0007669"/>
    <property type="project" value="TreeGrafter"/>
</dbReference>
<evidence type="ECO:0000259" key="3">
    <source>
        <dbReference type="Pfam" id="PF00149"/>
    </source>
</evidence>
<dbReference type="InterPro" id="IPR029052">
    <property type="entry name" value="Metallo-depent_PP-like"/>
</dbReference>
<proteinExistence type="predicted"/>
<dbReference type="KEGG" id="psel:GM415_03130"/>
<dbReference type="SUPFAM" id="SSF56300">
    <property type="entry name" value="Metallo-dependent phosphatases"/>
    <property type="match status" value="1"/>
</dbReference>
<evidence type="ECO:0000256" key="1">
    <source>
        <dbReference type="ARBA" id="ARBA00022723"/>
    </source>
</evidence>
<keyword evidence="2" id="KW-0378">Hydrolase</keyword>
<dbReference type="GO" id="GO:0009245">
    <property type="term" value="P:lipid A biosynthetic process"/>
    <property type="evidence" value="ECO:0007669"/>
    <property type="project" value="TreeGrafter"/>
</dbReference>
<dbReference type="InterPro" id="IPR051158">
    <property type="entry name" value="Metallophosphoesterase_sf"/>
</dbReference>
<dbReference type="CDD" id="cd07385">
    <property type="entry name" value="MPP_YkuE_C"/>
    <property type="match status" value="1"/>
</dbReference>
<dbReference type="Proteomes" id="UP000428328">
    <property type="component" value="Chromosome"/>
</dbReference>
<dbReference type="Gene3D" id="3.60.21.10">
    <property type="match status" value="1"/>
</dbReference>
<dbReference type="PANTHER" id="PTHR31302">
    <property type="entry name" value="TRANSMEMBRANE PROTEIN WITH METALLOPHOSPHOESTERASE DOMAIN-RELATED"/>
    <property type="match status" value="1"/>
</dbReference>
<dbReference type="InterPro" id="IPR004843">
    <property type="entry name" value="Calcineurin-like_PHP"/>
</dbReference>
<keyword evidence="1" id="KW-0479">Metal-binding</keyword>
<dbReference type="Pfam" id="PF00149">
    <property type="entry name" value="Metallophos"/>
    <property type="match status" value="1"/>
</dbReference>
<name>A0A6I6J975_9BACT</name>
<evidence type="ECO:0000256" key="2">
    <source>
        <dbReference type="ARBA" id="ARBA00022801"/>
    </source>
</evidence>
<dbReference type="EMBL" id="CP046400">
    <property type="protein sequence ID" value="QGY39155.1"/>
    <property type="molecule type" value="Genomic_DNA"/>
</dbReference>